<reference evidence="2" key="1">
    <citation type="journal article" date="2019" name="Int. J. Syst. Evol. Microbiol.">
        <title>The Global Catalogue of Microorganisms (GCM) 10K type strain sequencing project: providing services to taxonomists for standard genome sequencing and annotation.</title>
        <authorList>
            <consortium name="The Broad Institute Genomics Platform"/>
            <consortium name="The Broad Institute Genome Sequencing Center for Infectious Disease"/>
            <person name="Wu L."/>
            <person name="Ma J."/>
        </authorList>
    </citation>
    <scope>NUCLEOTIDE SEQUENCE [LARGE SCALE GENOMIC DNA]</scope>
    <source>
        <strain evidence="2">CECT 8570</strain>
    </source>
</reference>
<sequence length="172" mass="19413">MEAKILNRPPLSGDYEERSFVESGNNTLWVKFLDSEYLEWVGVFSQSEWKSTNLVIPLEDKKLFLVVAGGQGYFVDPDAREISAKTDWDMIEEIVYNPETNSLVATDGLCLAVIEGTSMVWSGNRVSADGISIEKQEGSVVYGKVNDLTDKGCEYSFNIKTKEYICSWECFF</sequence>
<name>A0ABV8UYD1_9GAMM</name>
<dbReference type="Proteomes" id="UP001595840">
    <property type="component" value="Unassembled WGS sequence"/>
</dbReference>
<organism evidence="1 2">
    <name type="scientific">Simiduia curdlanivorans</name>
    <dbReference type="NCBI Taxonomy" id="1492769"/>
    <lineage>
        <taxon>Bacteria</taxon>
        <taxon>Pseudomonadati</taxon>
        <taxon>Pseudomonadota</taxon>
        <taxon>Gammaproteobacteria</taxon>
        <taxon>Cellvibrionales</taxon>
        <taxon>Cellvibrionaceae</taxon>
        <taxon>Simiduia</taxon>
    </lineage>
</organism>
<comment type="caution">
    <text evidence="1">The sequence shown here is derived from an EMBL/GenBank/DDBJ whole genome shotgun (WGS) entry which is preliminary data.</text>
</comment>
<gene>
    <name evidence="1" type="ORF">ACFOX3_00020</name>
</gene>
<protein>
    <submittedName>
        <fullName evidence="1">Uncharacterized protein</fullName>
    </submittedName>
</protein>
<accession>A0ABV8UYD1</accession>
<proteinExistence type="predicted"/>
<dbReference type="RefSeq" id="WP_290264358.1">
    <property type="nucleotide sequence ID" value="NZ_JAUFQG010000006.1"/>
</dbReference>
<evidence type="ECO:0000313" key="2">
    <source>
        <dbReference type="Proteomes" id="UP001595840"/>
    </source>
</evidence>
<evidence type="ECO:0000313" key="1">
    <source>
        <dbReference type="EMBL" id="MFC4360661.1"/>
    </source>
</evidence>
<keyword evidence="2" id="KW-1185">Reference proteome</keyword>
<dbReference type="EMBL" id="JBHSCX010000001">
    <property type="protein sequence ID" value="MFC4360661.1"/>
    <property type="molecule type" value="Genomic_DNA"/>
</dbReference>